<accession>A0A1F5UX29</accession>
<evidence type="ECO:0000313" key="3">
    <source>
        <dbReference type="Proteomes" id="UP000179157"/>
    </source>
</evidence>
<proteinExistence type="predicted"/>
<sequence length="131" mass="15017">MQLDRQAQIEFLLDRFENPRYKRRLDDADVSLEGGNPGCGDILHLYLEFDGERLKRISYEGQGCTISQASADILAEMVTGKTLTELETLTHEELTEILGQEIVQNRTRCAMLSLDTLKLALRKYREQQARV</sequence>
<organism evidence="2 3">
    <name type="scientific">Fraserbacteria sp. (strain RBG_16_55_9)</name>
    <dbReference type="NCBI Taxonomy" id="1817864"/>
    <lineage>
        <taxon>Bacteria</taxon>
        <taxon>Candidatus Fraseribacteriota</taxon>
    </lineage>
</organism>
<dbReference type="STRING" id="1817864.A2Z21_06450"/>
<dbReference type="GO" id="GO:0016226">
    <property type="term" value="P:iron-sulfur cluster assembly"/>
    <property type="evidence" value="ECO:0007669"/>
    <property type="project" value="InterPro"/>
</dbReference>
<dbReference type="Proteomes" id="UP000179157">
    <property type="component" value="Unassembled WGS sequence"/>
</dbReference>
<evidence type="ECO:0000313" key="2">
    <source>
        <dbReference type="EMBL" id="OGF55729.1"/>
    </source>
</evidence>
<dbReference type="GO" id="GO:0051536">
    <property type="term" value="F:iron-sulfur cluster binding"/>
    <property type="evidence" value="ECO:0007669"/>
    <property type="project" value="InterPro"/>
</dbReference>
<evidence type="ECO:0000259" key="1">
    <source>
        <dbReference type="Pfam" id="PF01592"/>
    </source>
</evidence>
<reference evidence="2 3" key="1">
    <citation type="journal article" date="2016" name="Nat. Commun.">
        <title>Thousands of microbial genomes shed light on interconnected biogeochemical processes in an aquifer system.</title>
        <authorList>
            <person name="Anantharaman K."/>
            <person name="Brown C.T."/>
            <person name="Hug L.A."/>
            <person name="Sharon I."/>
            <person name="Castelle C.J."/>
            <person name="Probst A.J."/>
            <person name="Thomas B.C."/>
            <person name="Singh A."/>
            <person name="Wilkins M.J."/>
            <person name="Karaoz U."/>
            <person name="Brodie E.L."/>
            <person name="Williams K.H."/>
            <person name="Hubbard S.S."/>
            <person name="Banfield J.F."/>
        </authorList>
    </citation>
    <scope>NUCLEOTIDE SEQUENCE [LARGE SCALE GENOMIC DNA]</scope>
    <source>
        <strain evidence="3">RBG_16_55_9</strain>
    </source>
</reference>
<gene>
    <name evidence="2" type="ORF">A2Z21_06450</name>
</gene>
<dbReference type="GO" id="GO:0005506">
    <property type="term" value="F:iron ion binding"/>
    <property type="evidence" value="ECO:0007669"/>
    <property type="project" value="InterPro"/>
</dbReference>
<name>A0A1F5UX29_FRAXR</name>
<dbReference type="PANTHER" id="PTHR10093">
    <property type="entry name" value="IRON-SULFUR CLUSTER ASSEMBLY ENZYME NIFU HOMOLOG"/>
    <property type="match status" value="1"/>
</dbReference>
<protein>
    <recommendedName>
        <fullName evidence="1">NIF system FeS cluster assembly NifU N-terminal domain-containing protein</fullName>
    </recommendedName>
</protein>
<dbReference type="CDD" id="cd06664">
    <property type="entry name" value="IscU_like"/>
    <property type="match status" value="1"/>
</dbReference>
<dbReference type="Gene3D" id="3.90.1010.10">
    <property type="match status" value="1"/>
</dbReference>
<dbReference type="SUPFAM" id="SSF82649">
    <property type="entry name" value="SufE/NifU"/>
    <property type="match status" value="1"/>
</dbReference>
<comment type="caution">
    <text evidence="2">The sequence shown here is derived from an EMBL/GenBank/DDBJ whole genome shotgun (WGS) entry which is preliminary data.</text>
</comment>
<dbReference type="InterPro" id="IPR002871">
    <property type="entry name" value="NIF_FeS_clus_asmbl_NifU_N"/>
</dbReference>
<feature type="domain" description="NIF system FeS cluster assembly NifU N-terminal" evidence="1">
    <location>
        <begin position="12"/>
        <end position="129"/>
    </location>
</feature>
<dbReference type="Pfam" id="PF01592">
    <property type="entry name" value="NifU_N"/>
    <property type="match status" value="1"/>
</dbReference>
<dbReference type="EMBL" id="MFGX01000050">
    <property type="protein sequence ID" value="OGF55729.1"/>
    <property type="molecule type" value="Genomic_DNA"/>
</dbReference>
<dbReference type="AlphaFoldDB" id="A0A1F5UX29"/>